<protein>
    <recommendedName>
        <fullName evidence="3">DUF6533 domain-containing protein</fullName>
    </recommendedName>
</protein>
<feature type="domain" description="DUF6533" evidence="3">
    <location>
        <begin position="43"/>
        <end position="90"/>
    </location>
</feature>
<gene>
    <name evidence="4" type="ORF">HYDPIDRAFT_41837</name>
</gene>
<evidence type="ECO:0000313" key="5">
    <source>
        <dbReference type="Proteomes" id="UP000053820"/>
    </source>
</evidence>
<name>A0A0C9WDS4_9AGAM</name>
<feature type="transmembrane region" description="Helical" evidence="2">
    <location>
        <begin position="167"/>
        <end position="194"/>
    </location>
</feature>
<dbReference type="Pfam" id="PF20151">
    <property type="entry name" value="DUF6533"/>
    <property type="match status" value="1"/>
</dbReference>
<sequence>MILDELPPSRSLSARNSTHMSEQALGNTEYVSFARTAQITRMCQLAPFVVMAYDHMITFDEEVSGSTKVLSQKRSWSPTKVLYLILRYGGNLYALQNAAGAQFVHDLHPPLNLICCGLTPVFLQPAFLTETSSKLYVINKYMRNLAKLLGVYMMHIYALYDKSKKVLLFLGIAYIVEIAVMSTILIFSNVAGGVTNEPFPGINICTNSLVADGFSFWVAPLTYESLLCCFAIWIGFKRSQVDTPPGLVFGTRLVDVVVKGNVLYFACVVLTMIVNTVMWSIPSLSPQWMEVPEGFAEAIGVIAGCRLVLHVRGVASPTSLDSTTAVPSQVVFEYPMQLLTCAPESDLDRA</sequence>
<keyword evidence="2" id="KW-0812">Transmembrane</keyword>
<evidence type="ECO:0000256" key="2">
    <source>
        <dbReference type="SAM" id="Phobius"/>
    </source>
</evidence>
<keyword evidence="2" id="KW-1133">Transmembrane helix</keyword>
<feature type="transmembrane region" description="Helical" evidence="2">
    <location>
        <begin position="262"/>
        <end position="281"/>
    </location>
</feature>
<dbReference type="InterPro" id="IPR045340">
    <property type="entry name" value="DUF6533"/>
</dbReference>
<dbReference type="EMBL" id="KN839854">
    <property type="protein sequence ID" value="KIJ62707.1"/>
    <property type="molecule type" value="Genomic_DNA"/>
</dbReference>
<evidence type="ECO:0000259" key="3">
    <source>
        <dbReference type="Pfam" id="PF20151"/>
    </source>
</evidence>
<dbReference type="Proteomes" id="UP000053820">
    <property type="component" value="Unassembled WGS sequence"/>
</dbReference>
<dbReference type="AlphaFoldDB" id="A0A0C9WDS4"/>
<dbReference type="HOGENOM" id="CLU_035509_15_0_1"/>
<keyword evidence="5" id="KW-1185">Reference proteome</keyword>
<reference evidence="4 5" key="1">
    <citation type="submission" date="2014-04" db="EMBL/GenBank/DDBJ databases">
        <title>Evolutionary Origins and Diversification of the Mycorrhizal Mutualists.</title>
        <authorList>
            <consortium name="DOE Joint Genome Institute"/>
            <consortium name="Mycorrhizal Genomics Consortium"/>
            <person name="Kohler A."/>
            <person name="Kuo A."/>
            <person name="Nagy L.G."/>
            <person name="Floudas D."/>
            <person name="Copeland A."/>
            <person name="Barry K.W."/>
            <person name="Cichocki N."/>
            <person name="Veneault-Fourrey C."/>
            <person name="LaButti K."/>
            <person name="Lindquist E.A."/>
            <person name="Lipzen A."/>
            <person name="Lundell T."/>
            <person name="Morin E."/>
            <person name="Murat C."/>
            <person name="Riley R."/>
            <person name="Ohm R."/>
            <person name="Sun H."/>
            <person name="Tunlid A."/>
            <person name="Henrissat B."/>
            <person name="Grigoriev I.V."/>
            <person name="Hibbett D.S."/>
            <person name="Martin F."/>
        </authorList>
    </citation>
    <scope>NUCLEOTIDE SEQUENCE [LARGE SCALE GENOMIC DNA]</scope>
    <source>
        <strain evidence="4 5">MD-312</strain>
    </source>
</reference>
<keyword evidence="2" id="KW-0472">Membrane</keyword>
<organism evidence="4 5">
    <name type="scientific">Hydnomerulius pinastri MD-312</name>
    <dbReference type="NCBI Taxonomy" id="994086"/>
    <lineage>
        <taxon>Eukaryota</taxon>
        <taxon>Fungi</taxon>
        <taxon>Dikarya</taxon>
        <taxon>Basidiomycota</taxon>
        <taxon>Agaricomycotina</taxon>
        <taxon>Agaricomycetes</taxon>
        <taxon>Agaricomycetidae</taxon>
        <taxon>Boletales</taxon>
        <taxon>Boletales incertae sedis</taxon>
        <taxon>Leucogyrophana</taxon>
    </lineage>
</organism>
<evidence type="ECO:0000256" key="1">
    <source>
        <dbReference type="SAM" id="MobiDB-lite"/>
    </source>
</evidence>
<feature type="region of interest" description="Disordered" evidence="1">
    <location>
        <begin position="1"/>
        <end position="20"/>
    </location>
</feature>
<feature type="transmembrane region" description="Helical" evidence="2">
    <location>
        <begin position="214"/>
        <end position="236"/>
    </location>
</feature>
<evidence type="ECO:0000313" key="4">
    <source>
        <dbReference type="EMBL" id="KIJ62707.1"/>
    </source>
</evidence>
<proteinExistence type="predicted"/>
<accession>A0A0C9WDS4</accession>
<dbReference type="OrthoDB" id="3349377at2759"/>
<feature type="compositionally biased region" description="Polar residues" evidence="1">
    <location>
        <begin position="10"/>
        <end position="20"/>
    </location>
</feature>